<reference evidence="1 3" key="1">
    <citation type="submission" date="2016-01" db="EMBL/GenBank/DDBJ databases">
        <title>Biosynthesis of antibiotic leucinostatins and their inhibition on Phytophthora in bio-control Purpureocillium lilacinum.</title>
        <authorList>
            <person name="Wang G."/>
            <person name="Liu Z."/>
            <person name="Lin R."/>
            <person name="Li E."/>
            <person name="Mao Z."/>
            <person name="Ling J."/>
            <person name="Yin W."/>
            <person name="Xie B."/>
        </authorList>
    </citation>
    <scope>NUCLEOTIDE SEQUENCE [LARGE SCALE GENOMIC DNA]</scope>
    <source>
        <strain evidence="1">PLBJ-1</strain>
        <strain evidence="2">PLFJ-1</strain>
    </source>
</reference>
<dbReference type="EMBL" id="LSBI01000007">
    <property type="protein sequence ID" value="OAQ85756.1"/>
    <property type="molecule type" value="Genomic_DNA"/>
</dbReference>
<dbReference type="AlphaFoldDB" id="A0A179GJD2"/>
<dbReference type="Proteomes" id="UP000078240">
    <property type="component" value="Unassembled WGS sequence"/>
</dbReference>
<evidence type="ECO:0000313" key="2">
    <source>
        <dbReference type="EMBL" id="OAQ85756.1"/>
    </source>
</evidence>
<accession>A0A179GJD2</accession>
<comment type="caution">
    <text evidence="1">The sequence shown here is derived from an EMBL/GenBank/DDBJ whole genome shotgun (WGS) entry which is preliminary data.</text>
</comment>
<dbReference type="EMBL" id="LSBH01000006">
    <property type="protein sequence ID" value="OAQ77229.1"/>
    <property type="molecule type" value="Genomic_DNA"/>
</dbReference>
<gene>
    <name evidence="1" type="ORF">VFPBJ_07701</name>
    <name evidence="2" type="ORF">VFPFJ_08145</name>
</gene>
<name>A0A179GJD2_PURLI</name>
<proteinExistence type="predicted"/>
<evidence type="ECO:0000313" key="3">
    <source>
        <dbReference type="Proteomes" id="UP000078240"/>
    </source>
</evidence>
<dbReference type="Proteomes" id="UP000078340">
    <property type="component" value="Unassembled WGS sequence"/>
</dbReference>
<protein>
    <submittedName>
        <fullName evidence="1">Uncharacterized protein</fullName>
    </submittedName>
</protein>
<organism evidence="1 3">
    <name type="scientific">Purpureocillium lilacinum</name>
    <name type="common">Paecilomyces lilacinus</name>
    <dbReference type="NCBI Taxonomy" id="33203"/>
    <lineage>
        <taxon>Eukaryota</taxon>
        <taxon>Fungi</taxon>
        <taxon>Dikarya</taxon>
        <taxon>Ascomycota</taxon>
        <taxon>Pezizomycotina</taxon>
        <taxon>Sordariomycetes</taxon>
        <taxon>Hypocreomycetidae</taxon>
        <taxon>Hypocreales</taxon>
        <taxon>Ophiocordycipitaceae</taxon>
        <taxon>Purpureocillium</taxon>
    </lineage>
</organism>
<sequence>MAPAALGHLHGYIYISPAAFPTAGGEWDRAEVWKASNGTCTAQHGSTVQRHRLQGDHANEPGGEPAAPGWRRGGALMEKLNNAVYLQSMVLAFVSRMRMGADNCACLWK</sequence>
<evidence type="ECO:0000313" key="1">
    <source>
        <dbReference type="EMBL" id="OAQ77229.1"/>
    </source>
</evidence>